<evidence type="ECO:0000256" key="2">
    <source>
        <dbReference type="ARBA" id="ARBA00005046"/>
    </source>
</evidence>
<dbReference type="InterPro" id="IPR001453">
    <property type="entry name" value="MoaB/Mog_dom"/>
</dbReference>
<comment type="pathway">
    <text evidence="2 6">Cofactor biosynthesis; molybdopterin biosynthesis.</text>
</comment>
<comment type="cofactor">
    <cofactor evidence="6">
        <name>Mg(2+)</name>
        <dbReference type="ChEBI" id="CHEBI:18420"/>
    </cofactor>
</comment>
<dbReference type="SUPFAM" id="SSF63882">
    <property type="entry name" value="MoeA N-terminal region -like"/>
    <property type="match status" value="1"/>
</dbReference>
<keyword evidence="6" id="KW-0479">Metal-binding</keyword>
<dbReference type="Pfam" id="PF03454">
    <property type="entry name" value="MoeA_C"/>
    <property type="match status" value="1"/>
</dbReference>
<dbReference type="Gene3D" id="3.90.105.10">
    <property type="entry name" value="Molybdopterin biosynthesis moea protein, domain 2"/>
    <property type="match status" value="1"/>
</dbReference>
<dbReference type="RefSeq" id="WP_114956088.1">
    <property type="nucleotide sequence ID" value="NZ_JBHSJF010000006.1"/>
</dbReference>
<dbReference type="Gene3D" id="3.40.980.10">
    <property type="entry name" value="MoaB/Mog-like domain"/>
    <property type="match status" value="1"/>
</dbReference>
<evidence type="ECO:0000256" key="1">
    <source>
        <dbReference type="ARBA" id="ARBA00002901"/>
    </source>
</evidence>
<comment type="similarity">
    <text evidence="3 6">Belongs to the MoeA family.</text>
</comment>
<dbReference type="SUPFAM" id="SSF63867">
    <property type="entry name" value="MoeA C-terminal domain-like"/>
    <property type="match status" value="1"/>
</dbReference>
<dbReference type="SMART" id="SM00852">
    <property type="entry name" value="MoCF_biosynth"/>
    <property type="match status" value="1"/>
</dbReference>
<dbReference type="CDD" id="cd00887">
    <property type="entry name" value="MoeA"/>
    <property type="match status" value="1"/>
</dbReference>
<name>A0ABV9Z3L7_9HYPH</name>
<dbReference type="EC" id="2.10.1.1" evidence="6"/>
<dbReference type="InterPro" id="IPR005111">
    <property type="entry name" value="MoeA_C_domain_IV"/>
</dbReference>
<dbReference type="Pfam" id="PF00994">
    <property type="entry name" value="MoCF_biosynth"/>
    <property type="match status" value="1"/>
</dbReference>
<dbReference type="InterPro" id="IPR036425">
    <property type="entry name" value="MoaB/Mog-like_dom_sf"/>
</dbReference>
<dbReference type="InterPro" id="IPR036135">
    <property type="entry name" value="MoeA_linker/N_sf"/>
</dbReference>
<dbReference type="Gene3D" id="2.40.340.10">
    <property type="entry name" value="MoeA, C-terminal, domain IV"/>
    <property type="match status" value="1"/>
</dbReference>
<evidence type="ECO:0000256" key="4">
    <source>
        <dbReference type="ARBA" id="ARBA00023150"/>
    </source>
</evidence>
<comment type="catalytic activity">
    <reaction evidence="5">
        <text>adenylyl-molybdopterin + molybdate = Mo-molybdopterin + AMP + H(+)</text>
        <dbReference type="Rhea" id="RHEA:35047"/>
        <dbReference type="ChEBI" id="CHEBI:15378"/>
        <dbReference type="ChEBI" id="CHEBI:36264"/>
        <dbReference type="ChEBI" id="CHEBI:62727"/>
        <dbReference type="ChEBI" id="CHEBI:71302"/>
        <dbReference type="ChEBI" id="CHEBI:456215"/>
        <dbReference type="EC" id="2.10.1.1"/>
    </reaction>
</comment>
<protein>
    <recommendedName>
        <fullName evidence="6">Molybdopterin molybdenumtransferase</fullName>
        <ecNumber evidence="6">2.10.1.1</ecNumber>
    </recommendedName>
</protein>
<dbReference type="PANTHER" id="PTHR10192">
    <property type="entry name" value="MOLYBDOPTERIN BIOSYNTHESIS PROTEIN"/>
    <property type="match status" value="1"/>
</dbReference>
<keyword evidence="4 6" id="KW-0501">Molybdenum cofactor biosynthesis</keyword>
<dbReference type="SUPFAM" id="SSF53218">
    <property type="entry name" value="Molybdenum cofactor biosynthesis proteins"/>
    <property type="match status" value="1"/>
</dbReference>
<keyword evidence="6" id="KW-0460">Magnesium</keyword>
<dbReference type="InterPro" id="IPR036688">
    <property type="entry name" value="MoeA_C_domain_IV_sf"/>
</dbReference>
<dbReference type="Gene3D" id="2.170.190.11">
    <property type="entry name" value="Molybdopterin biosynthesis moea protein, domain 3"/>
    <property type="match status" value="1"/>
</dbReference>
<comment type="function">
    <text evidence="1 6">Catalyzes the insertion of molybdate into adenylated molybdopterin with the concomitant release of AMP.</text>
</comment>
<proteinExistence type="inferred from homology"/>
<evidence type="ECO:0000256" key="6">
    <source>
        <dbReference type="RuleBase" id="RU365090"/>
    </source>
</evidence>
<keyword evidence="6" id="KW-0808">Transferase</keyword>
<dbReference type="InterPro" id="IPR038987">
    <property type="entry name" value="MoeA-like"/>
</dbReference>
<gene>
    <name evidence="8" type="primary">glp</name>
    <name evidence="8" type="ORF">ACFPFW_11945</name>
</gene>
<sequence>MAQLSNDCFAFGGELMPIEAGLALIGERVQPVAEIETVSLFEADGRVLAEDIIAPLDLPGFDNSAVDGWAVRHADLSPDGETVLPVVTRIAAGDRAPHKIGPGESARIFTGAVMPAGADTVFMQEDVREEAGRLILPPGLKLGANRRLAGEDIAAGAPALAAGLRLQPQHIALASALGLTELKVRRRLRVAVLSTGDELVAPGQPLAPGTLHDSNRVMMAAMLRRAGCEVTDAGMHRDEPESLANAILKAAAGHDLIISSGGVSTGEEDHTRKVVERVGTLVQWRLAIKPGRPVAMAVVDGTPFVGLPGNPVAVFVTFVNVVRALVARLGGETWAPPPPVPVRSAFPYRKKTGRREFVRVALVRNADGSVEAHKHPREGAGVITSLTESTGFVELSEPVTSVAVGDVVGYRSYEEMF</sequence>
<dbReference type="EMBL" id="JBHSJF010000006">
    <property type="protein sequence ID" value="MFC5068721.1"/>
    <property type="molecule type" value="Genomic_DNA"/>
</dbReference>
<keyword evidence="6" id="KW-0500">Molybdenum</keyword>
<evidence type="ECO:0000256" key="5">
    <source>
        <dbReference type="ARBA" id="ARBA00047317"/>
    </source>
</evidence>
<evidence type="ECO:0000313" key="8">
    <source>
        <dbReference type="EMBL" id="MFC5068721.1"/>
    </source>
</evidence>
<organism evidence="8 9">
    <name type="scientific">Flaviflagellibacter deserti</name>
    <dbReference type="NCBI Taxonomy" id="2267266"/>
    <lineage>
        <taxon>Bacteria</taxon>
        <taxon>Pseudomonadati</taxon>
        <taxon>Pseudomonadota</taxon>
        <taxon>Alphaproteobacteria</taxon>
        <taxon>Hyphomicrobiales</taxon>
        <taxon>Flaviflagellibacter</taxon>
    </lineage>
</organism>
<accession>A0ABV9Z3L7</accession>
<dbReference type="Proteomes" id="UP001595796">
    <property type="component" value="Unassembled WGS sequence"/>
</dbReference>
<dbReference type="PROSITE" id="PS01079">
    <property type="entry name" value="MOCF_BIOSYNTHESIS_2"/>
    <property type="match status" value="1"/>
</dbReference>
<dbReference type="Pfam" id="PF03453">
    <property type="entry name" value="MoeA_N"/>
    <property type="match status" value="1"/>
</dbReference>
<reference evidence="9" key="1">
    <citation type="journal article" date="2019" name="Int. J. Syst. Evol. Microbiol.">
        <title>The Global Catalogue of Microorganisms (GCM) 10K type strain sequencing project: providing services to taxonomists for standard genome sequencing and annotation.</title>
        <authorList>
            <consortium name="The Broad Institute Genomics Platform"/>
            <consortium name="The Broad Institute Genome Sequencing Center for Infectious Disease"/>
            <person name="Wu L."/>
            <person name="Ma J."/>
        </authorList>
    </citation>
    <scope>NUCLEOTIDE SEQUENCE [LARGE SCALE GENOMIC DNA]</scope>
    <source>
        <strain evidence="9">CGMCC 1.16444</strain>
    </source>
</reference>
<dbReference type="PANTHER" id="PTHR10192:SF5">
    <property type="entry name" value="GEPHYRIN"/>
    <property type="match status" value="1"/>
</dbReference>
<evidence type="ECO:0000259" key="7">
    <source>
        <dbReference type="SMART" id="SM00852"/>
    </source>
</evidence>
<dbReference type="InterPro" id="IPR005110">
    <property type="entry name" value="MoeA_linker/N"/>
</dbReference>
<dbReference type="NCBIfam" id="TIGR00177">
    <property type="entry name" value="molyb_syn"/>
    <property type="match status" value="1"/>
</dbReference>
<dbReference type="NCBIfam" id="NF045515">
    <property type="entry name" value="Glp_gephyrin"/>
    <property type="match status" value="1"/>
</dbReference>
<feature type="domain" description="MoaB/Mog" evidence="7">
    <location>
        <begin position="191"/>
        <end position="328"/>
    </location>
</feature>
<keyword evidence="9" id="KW-1185">Reference proteome</keyword>
<comment type="caution">
    <text evidence="8">The sequence shown here is derived from an EMBL/GenBank/DDBJ whole genome shotgun (WGS) entry which is preliminary data.</text>
</comment>
<dbReference type="InterPro" id="IPR008284">
    <property type="entry name" value="MoCF_biosynth_CS"/>
</dbReference>
<evidence type="ECO:0000313" key="9">
    <source>
        <dbReference type="Proteomes" id="UP001595796"/>
    </source>
</evidence>
<evidence type="ECO:0000256" key="3">
    <source>
        <dbReference type="ARBA" id="ARBA00010763"/>
    </source>
</evidence>